<proteinExistence type="predicted"/>
<comment type="caution">
    <text evidence="4">The sequence shown here is derived from an EMBL/GenBank/DDBJ whole genome shotgun (WGS) entry which is preliminary data.</text>
</comment>
<evidence type="ECO:0000313" key="4">
    <source>
        <dbReference type="EMBL" id="TWB73372.1"/>
    </source>
</evidence>
<evidence type="ECO:0000259" key="2">
    <source>
        <dbReference type="Pfam" id="PF06938"/>
    </source>
</evidence>
<dbReference type="EMBL" id="VITV01000005">
    <property type="protein sequence ID" value="TWB73372.1"/>
    <property type="molecule type" value="Genomic_DNA"/>
</dbReference>
<protein>
    <recommendedName>
        <fullName evidence="6">DUF1285 domain-containing protein</fullName>
    </recommendedName>
</protein>
<reference evidence="4 5" key="1">
    <citation type="submission" date="2019-06" db="EMBL/GenBank/DDBJ databases">
        <title>Genomic Encyclopedia of Type Strains, Phase IV (KMG-V): Genome sequencing to study the core and pangenomes of soil and plant-associated prokaryotes.</title>
        <authorList>
            <person name="Whitman W."/>
        </authorList>
    </citation>
    <scope>NUCLEOTIDE SEQUENCE [LARGE SCALE GENOMIC DNA]</scope>
    <source>
        <strain evidence="4 5">BR 12005</strain>
    </source>
</reference>
<evidence type="ECO:0000256" key="1">
    <source>
        <dbReference type="SAM" id="MobiDB-lite"/>
    </source>
</evidence>
<dbReference type="InterPro" id="IPR048342">
    <property type="entry name" value="DUF1285_C"/>
</dbReference>
<dbReference type="InterPro" id="IPR048341">
    <property type="entry name" value="DUF1285_N"/>
</dbReference>
<dbReference type="Gene3D" id="2.30.270.10">
    <property type="entry name" value="duf1285 protein"/>
    <property type="match status" value="1"/>
</dbReference>
<feature type="domain" description="DUF1285" evidence="3">
    <location>
        <begin position="112"/>
        <end position="218"/>
    </location>
</feature>
<evidence type="ECO:0000259" key="3">
    <source>
        <dbReference type="Pfam" id="PF21028"/>
    </source>
</evidence>
<dbReference type="Gene3D" id="3.10.540.10">
    <property type="entry name" value="duf1285 like domain"/>
    <property type="match status" value="1"/>
</dbReference>
<evidence type="ECO:0000313" key="5">
    <source>
        <dbReference type="Proteomes" id="UP000320516"/>
    </source>
</evidence>
<feature type="domain" description="DUF1285" evidence="2">
    <location>
        <begin position="57"/>
        <end position="111"/>
    </location>
</feature>
<feature type="region of interest" description="Disordered" evidence="1">
    <location>
        <begin position="1"/>
        <end position="56"/>
    </location>
</feature>
<dbReference type="Proteomes" id="UP000320516">
    <property type="component" value="Unassembled WGS sequence"/>
</dbReference>
<gene>
    <name evidence="4" type="ORF">FBZ87_105295</name>
</gene>
<dbReference type="Pfam" id="PF21028">
    <property type="entry name" value="DUF1285_C"/>
    <property type="match status" value="1"/>
</dbReference>
<sequence>MVDCVMTESKPDAGPGTGQDAADKPATASEGPADLAGLRAARAPGDGAPDTRPDEGYDIRIARDGTWFYHGSPIGRLPLVKLFSTVLRRDEAGDYWLITPAERGRIRVDDAPFVAVEMRREGEGRGQALSFRTNLDHWVTAGAEHPIRVAIDPATGEPSPYIHVRGDIGRGLEARLNRPVFYELADMALAAEGAAGGDGPVGGYGPAGVWSQGVFFRLEPA</sequence>
<dbReference type="InterPro" id="IPR023361">
    <property type="entry name" value="DUF1285_beta_roll_sf"/>
</dbReference>
<dbReference type="AlphaFoldDB" id="A0A560JQH0"/>
<accession>A0A560JQH0</accession>
<name>A0A560JQH0_9PROT</name>
<evidence type="ECO:0008006" key="6">
    <source>
        <dbReference type="Google" id="ProtNLM"/>
    </source>
</evidence>
<organism evidence="4 5">
    <name type="scientific">Nitrospirillum amazonense</name>
    <dbReference type="NCBI Taxonomy" id="28077"/>
    <lineage>
        <taxon>Bacteria</taxon>
        <taxon>Pseudomonadati</taxon>
        <taxon>Pseudomonadota</taxon>
        <taxon>Alphaproteobacteria</taxon>
        <taxon>Rhodospirillales</taxon>
        <taxon>Azospirillaceae</taxon>
        <taxon>Nitrospirillum</taxon>
    </lineage>
</organism>
<dbReference type="Pfam" id="PF06938">
    <property type="entry name" value="DUF1285_N"/>
    <property type="match status" value="1"/>
</dbReference>